<gene>
    <name evidence="4" type="ORF">AELLOGFF_02439</name>
</gene>
<evidence type="ECO:0000313" key="4">
    <source>
        <dbReference type="EMBL" id="CAA0138313.1"/>
    </source>
</evidence>
<keyword evidence="1" id="KW-0805">Transcription regulation</keyword>
<dbReference type="Gene3D" id="1.10.357.10">
    <property type="entry name" value="Tetracycline Repressor, domain 2"/>
    <property type="match status" value="1"/>
</dbReference>
<dbReference type="EMBL" id="CACSIP010000076">
    <property type="protein sequence ID" value="CAA0138313.1"/>
    <property type="molecule type" value="Genomic_DNA"/>
</dbReference>
<dbReference type="RefSeq" id="WP_159235514.1">
    <property type="nucleotide sequence ID" value="NZ_CACSIP010000076.1"/>
</dbReference>
<accession>A0A5S9RBU4</accession>
<evidence type="ECO:0000313" key="5">
    <source>
        <dbReference type="Proteomes" id="UP000430146"/>
    </source>
</evidence>
<evidence type="ECO:0000259" key="3">
    <source>
        <dbReference type="Pfam" id="PF16859"/>
    </source>
</evidence>
<organism evidence="4 5">
    <name type="scientific">Mycolicibacterium vanbaalenii</name>
    <name type="common">Mycobacterium vanbaalenii</name>
    <dbReference type="NCBI Taxonomy" id="110539"/>
    <lineage>
        <taxon>Bacteria</taxon>
        <taxon>Bacillati</taxon>
        <taxon>Actinomycetota</taxon>
        <taxon>Actinomycetes</taxon>
        <taxon>Mycobacteriales</taxon>
        <taxon>Mycobacteriaceae</taxon>
        <taxon>Mycolicibacterium</taxon>
    </lineage>
</organism>
<name>A0A5S9RBU4_MYCVN</name>
<keyword evidence="5" id="KW-1185">Reference proteome</keyword>
<keyword evidence="2" id="KW-0804">Transcription</keyword>
<feature type="domain" description="Tetracyclin repressor-like C-terminal" evidence="3">
    <location>
        <begin position="72"/>
        <end position="182"/>
    </location>
</feature>
<protein>
    <recommendedName>
        <fullName evidence="3">Tetracyclin repressor-like C-terminal domain-containing protein</fullName>
    </recommendedName>
</protein>
<dbReference type="Pfam" id="PF16859">
    <property type="entry name" value="TetR_C_11"/>
    <property type="match status" value="1"/>
</dbReference>
<dbReference type="OrthoDB" id="9796019at2"/>
<evidence type="ECO:0000256" key="2">
    <source>
        <dbReference type="ARBA" id="ARBA00023163"/>
    </source>
</evidence>
<evidence type="ECO:0000256" key="1">
    <source>
        <dbReference type="ARBA" id="ARBA00023015"/>
    </source>
</evidence>
<dbReference type="SUPFAM" id="SSF48498">
    <property type="entry name" value="Tetracyclin repressor-like, C-terminal domain"/>
    <property type="match status" value="1"/>
</dbReference>
<dbReference type="SUPFAM" id="SSF46689">
    <property type="entry name" value="Homeodomain-like"/>
    <property type="match status" value="1"/>
</dbReference>
<dbReference type="InterPro" id="IPR011075">
    <property type="entry name" value="TetR_C"/>
</dbReference>
<dbReference type="Proteomes" id="UP000430146">
    <property type="component" value="Unassembled WGS sequence"/>
</dbReference>
<dbReference type="InterPro" id="IPR036271">
    <property type="entry name" value="Tet_transcr_reg_TetR-rel_C_sf"/>
</dbReference>
<proteinExistence type="predicted"/>
<reference evidence="4 5" key="1">
    <citation type="submission" date="2019-11" db="EMBL/GenBank/DDBJ databases">
        <authorList>
            <person name="Holert J."/>
        </authorList>
    </citation>
    <scope>NUCLEOTIDE SEQUENCE [LARGE SCALE GENOMIC DNA]</scope>
    <source>
        <strain evidence="4">BC8_1</strain>
    </source>
</reference>
<sequence length="189" mass="20988">MVDDHPLADYDRDRIVAAVHEEVARWGLDRFNLASMAHHHGLDEQLILRHWPDADALIRDALAHRPGDADGPPDTGSLRSDLFMLAVRMATLVSSAAGRKLHGGHLIGDAHISSVEIRQTVWRDRAASLSVVFDRARERGELRSGVDFLHALELLFAPINMRALYTGEPVDDDYCHTVSDLVYRAVAAV</sequence>
<dbReference type="AlphaFoldDB" id="A0A5S9RBU4"/>
<dbReference type="InterPro" id="IPR009057">
    <property type="entry name" value="Homeodomain-like_sf"/>
</dbReference>